<keyword evidence="2" id="KW-1185">Reference proteome</keyword>
<accession>A0A330L7W5</accession>
<sequence length="34" mass="3845">MIAIEYIGEEVIPSIPLTRPVDWRKEITSEKSGS</sequence>
<name>A0A330L7W5_9BACT</name>
<dbReference type="Proteomes" id="UP000248168">
    <property type="component" value="Unassembled WGS sequence"/>
</dbReference>
<dbReference type="InParanoid" id="A0A330L7W5"/>
<dbReference type="AlphaFoldDB" id="A0A330L7W5"/>
<dbReference type="EMBL" id="OUNR01000017">
    <property type="protein sequence ID" value="SPP65772.1"/>
    <property type="molecule type" value="Genomic_DNA"/>
</dbReference>
<reference evidence="2" key="1">
    <citation type="submission" date="2018-04" db="EMBL/GenBank/DDBJ databases">
        <authorList>
            <person name="Lucker S."/>
            <person name="Sakoula D."/>
        </authorList>
    </citation>
    <scope>NUCLEOTIDE SEQUENCE [LARGE SCALE GENOMIC DNA]</scope>
</reference>
<organism evidence="1 2">
    <name type="scientific">Nitrospira lenta</name>
    <dbReference type="NCBI Taxonomy" id="1436998"/>
    <lineage>
        <taxon>Bacteria</taxon>
        <taxon>Pseudomonadati</taxon>
        <taxon>Nitrospirota</taxon>
        <taxon>Nitrospiria</taxon>
        <taxon>Nitrospirales</taxon>
        <taxon>Nitrospiraceae</taxon>
        <taxon>Nitrospira</taxon>
    </lineage>
</organism>
<evidence type="ECO:0000313" key="2">
    <source>
        <dbReference type="Proteomes" id="UP000248168"/>
    </source>
</evidence>
<gene>
    <name evidence="1" type="ORF">NITLEN_40245</name>
</gene>
<protein>
    <submittedName>
        <fullName evidence="1">Uncharacterized protein</fullName>
    </submittedName>
</protein>
<evidence type="ECO:0000313" key="1">
    <source>
        <dbReference type="EMBL" id="SPP65772.1"/>
    </source>
</evidence>
<proteinExistence type="predicted"/>